<accession>A0A9D7IE54</accession>
<dbReference type="PANTHER" id="PTHR43309">
    <property type="entry name" value="5-OXOPROLINASE SUBUNIT C"/>
    <property type="match status" value="1"/>
</dbReference>
<gene>
    <name evidence="5" type="ORF">IPJ48_18020</name>
</gene>
<sequence length="338" mass="35586">MSGVIEVIDGGIGNSIQDAGRFGFRHIGVAVSGSLDTLLARCANALVGNGPDCACIEIRALGPTLEVRHGLVRVALAGDVGALLRRVGGAALDVPAWTSITLATQDVLEIGSLPGGTANLAVSGGIDSPLQLGSRSTYQRAMIGGIDGRPLVTGNLLPCSVHARRDYREYRAEPWSHGDGPIRVIRGPQAEHFQAESLELFLNSAYQVTPQIDRMGVRLQGPQLLHVTPEAADIVSDGVTPGTIQVPGDGQPIILLADCQTVGGYPKIATVIAADVPRLAHLQPGQNIRFCAVNAHQARQALLEREARWAAWARGITFALPNADALYNDPSSGWVCAD</sequence>
<proteinExistence type="predicted"/>
<dbReference type="SUPFAM" id="SSF50891">
    <property type="entry name" value="Cyclophilin-like"/>
    <property type="match status" value="1"/>
</dbReference>
<dbReference type="Proteomes" id="UP000886602">
    <property type="component" value="Unassembled WGS sequence"/>
</dbReference>
<organism evidence="5 6">
    <name type="scientific">Candidatus Propionivibrio dominans</name>
    <dbReference type="NCBI Taxonomy" id="2954373"/>
    <lineage>
        <taxon>Bacteria</taxon>
        <taxon>Pseudomonadati</taxon>
        <taxon>Pseudomonadota</taxon>
        <taxon>Betaproteobacteria</taxon>
        <taxon>Rhodocyclales</taxon>
        <taxon>Rhodocyclaceae</taxon>
        <taxon>Propionivibrio</taxon>
    </lineage>
</organism>
<reference evidence="5" key="1">
    <citation type="submission" date="2020-10" db="EMBL/GenBank/DDBJ databases">
        <title>Connecting structure to function with the recovery of over 1000 high-quality activated sludge metagenome-assembled genomes encoding full-length rRNA genes using long-read sequencing.</title>
        <authorList>
            <person name="Singleton C.M."/>
            <person name="Petriglieri F."/>
            <person name="Kristensen J.M."/>
            <person name="Kirkegaard R.H."/>
            <person name="Michaelsen T.Y."/>
            <person name="Andersen M.H."/>
            <person name="Karst S.M."/>
            <person name="Dueholm M.S."/>
            <person name="Nielsen P.H."/>
            <person name="Albertsen M."/>
        </authorList>
    </citation>
    <scope>NUCLEOTIDE SEQUENCE</scope>
    <source>
        <strain evidence="5">EsbW_18-Q3-R4-48_MAXAC.044</strain>
    </source>
</reference>
<keyword evidence="2" id="KW-0378">Hydrolase</keyword>
<name>A0A9D7IE54_9RHOO</name>
<evidence type="ECO:0000256" key="2">
    <source>
        <dbReference type="ARBA" id="ARBA00022801"/>
    </source>
</evidence>
<dbReference type="SMART" id="SM00797">
    <property type="entry name" value="AHS2"/>
    <property type="match status" value="1"/>
</dbReference>
<keyword evidence="3" id="KW-0067">ATP-binding</keyword>
<dbReference type="InterPro" id="IPR029000">
    <property type="entry name" value="Cyclophilin-like_dom_sf"/>
</dbReference>
<dbReference type="PANTHER" id="PTHR43309:SF3">
    <property type="entry name" value="5-OXOPROLINASE SUBUNIT C"/>
    <property type="match status" value="1"/>
</dbReference>
<evidence type="ECO:0000256" key="1">
    <source>
        <dbReference type="ARBA" id="ARBA00022741"/>
    </source>
</evidence>
<evidence type="ECO:0000313" key="6">
    <source>
        <dbReference type="Proteomes" id="UP000886602"/>
    </source>
</evidence>
<dbReference type="InterPro" id="IPR003778">
    <property type="entry name" value="CT_A_B"/>
</dbReference>
<evidence type="ECO:0000313" key="5">
    <source>
        <dbReference type="EMBL" id="MBK7424820.1"/>
    </source>
</evidence>
<protein>
    <submittedName>
        <fullName evidence="5">Biotin-dependent carboxyltransferase</fullName>
    </submittedName>
</protein>
<dbReference type="InterPro" id="IPR052708">
    <property type="entry name" value="PxpC"/>
</dbReference>
<dbReference type="GO" id="GO:0005524">
    <property type="term" value="F:ATP binding"/>
    <property type="evidence" value="ECO:0007669"/>
    <property type="project" value="UniProtKB-KW"/>
</dbReference>
<dbReference type="NCBIfam" id="TIGR00724">
    <property type="entry name" value="urea_amlyse_rel"/>
    <property type="match status" value="1"/>
</dbReference>
<dbReference type="AlphaFoldDB" id="A0A9D7IE54"/>
<comment type="caution">
    <text evidence="5">The sequence shown here is derived from an EMBL/GenBank/DDBJ whole genome shotgun (WGS) entry which is preliminary data.</text>
</comment>
<evidence type="ECO:0000259" key="4">
    <source>
        <dbReference type="SMART" id="SM00797"/>
    </source>
</evidence>
<feature type="domain" description="Carboxyltransferase" evidence="4">
    <location>
        <begin position="26"/>
        <end position="308"/>
    </location>
</feature>
<dbReference type="Pfam" id="PF02626">
    <property type="entry name" value="CT_A_B"/>
    <property type="match status" value="1"/>
</dbReference>
<dbReference type="Gene3D" id="2.40.100.10">
    <property type="entry name" value="Cyclophilin-like"/>
    <property type="match status" value="1"/>
</dbReference>
<dbReference type="EMBL" id="JADJNC010000052">
    <property type="protein sequence ID" value="MBK7424820.1"/>
    <property type="molecule type" value="Genomic_DNA"/>
</dbReference>
<dbReference type="GO" id="GO:0016787">
    <property type="term" value="F:hydrolase activity"/>
    <property type="evidence" value="ECO:0007669"/>
    <property type="project" value="UniProtKB-KW"/>
</dbReference>
<evidence type="ECO:0000256" key="3">
    <source>
        <dbReference type="ARBA" id="ARBA00022840"/>
    </source>
</evidence>
<keyword evidence="1" id="KW-0547">Nucleotide-binding</keyword>